<evidence type="ECO:0000313" key="3">
    <source>
        <dbReference type="Proteomes" id="UP000054988"/>
    </source>
</evidence>
<gene>
    <name evidence="2" type="ORF">WG66_14361</name>
</gene>
<name>A0A0W0F9Q4_MONRR</name>
<dbReference type="EMBL" id="LATX01002192">
    <property type="protein sequence ID" value="KTB33033.1"/>
    <property type="molecule type" value="Genomic_DNA"/>
</dbReference>
<accession>A0A0W0F9Q4</accession>
<reference evidence="2 3" key="1">
    <citation type="submission" date="2015-12" db="EMBL/GenBank/DDBJ databases">
        <title>Draft genome sequence of Moniliophthora roreri, the causal agent of frosty pod rot of cacao.</title>
        <authorList>
            <person name="Aime M.C."/>
            <person name="Diaz-Valderrama J.R."/>
            <person name="Kijpornyongpan T."/>
            <person name="Phillips-Mora W."/>
        </authorList>
    </citation>
    <scope>NUCLEOTIDE SEQUENCE [LARGE SCALE GENOMIC DNA]</scope>
    <source>
        <strain evidence="2 3">MCA 2952</strain>
    </source>
</reference>
<dbReference type="Proteomes" id="UP000054988">
    <property type="component" value="Unassembled WGS sequence"/>
</dbReference>
<evidence type="ECO:0000313" key="2">
    <source>
        <dbReference type="EMBL" id="KTB33033.1"/>
    </source>
</evidence>
<evidence type="ECO:0000256" key="1">
    <source>
        <dbReference type="SAM" id="MobiDB-lite"/>
    </source>
</evidence>
<proteinExistence type="predicted"/>
<sequence length="273" mass="29460">MKPTFQMQSDFIQESLKDSSSWTGPSSGSLFSYDSISTHLSCQSPQTSFLSSPFPSTFGSNRYTGQLSLFSRFGLPLDLEAPDGSGDTGQQAGPPDKEDDEECSVAGSILPCQLALDGDSDEKGGDGDDEVPGDGPGDGGGDDSLPPSSREEGSSSALLTFQSMTHVLSSLADYLELTGNPEKSSCVKSKLKEPDTCDGSNLKLLKLHFNNQPNTFSADTSKVMFALFFLWGNTSKWFQHVILGVQPGPKALWTKNYATFINELWVNFRPHNS</sequence>
<dbReference type="AlphaFoldDB" id="A0A0W0F9Q4"/>
<organism evidence="2 3">
    <name type="scientific">Moniliophthora roreri</name>
    <name type="common">Frosty pod rot fungus</name>
    <name type="synonym">Monilia roreri</name>
    <dbReference type="NCBI Taxonomy" id="221103"/>
    <lineage>
        <taxon>Eukaryota</taxon>
        <taxon>Fungi</taxon>
        <taxon>Dikarya</taxon>
        <taxon>Basidiomycota</taxon>
        <taxon>Agaricomycotina</taxon>
        <taxon>Agaricomycetes</taxon>
        <taxon>Agaricomycetidae</taxon>
        <taxon>Agaricales</taxon>
        <taxon>Marasmiineae</taxon>
        <taxon>Marasmiaceae</taxon>
        <taxon>Moniliophthora</taxon>
    </lineage>
</organism>
<feature type="region of interest" description="Disordered" evidence="1">
    <location>
        <begin position="78"/>
        <end position="155"/>
    </location>
</feature>
<protein>
    <submittedName>
        <fullName evidence="2">Putative retrotransposon nucleocapsid</fullName>
    </submittedName>
</protein>
<comment type="caution">
    <text evidence="2">The sequence shown here is derived from an EMBL/GenBank/DDBJ whole genome shotgun (WGS) entry which is preliminary data.</text>
</comment>
<dbReference type="eggNOG" id="ENOG502S3G3">
    <property type="taxonomic scope" value="Eukaryota"/>
</dbReference>